<comment type="caution">
    <text evidence="1">The sequence shown here is derived from an EMBL/GenBank/DDBJ whole genome shotgun (WGS) entry which is preliminary data.</text>
</comment>
<sequence length="155" mass="16263">MIGSRMSTWQLASAGPSGLTNSQTTPSTNTIRRKIFVAYVGSHVNPISLRSHFAEFGEIEDGVLGMDNATGKQIYSADKLLMVNVETKIPKSLPLATSENDNGNVGFGYEVSTAESLGLSGSYGTNTLSPSMMANYGLVAYQNPRGTSSAASTGS</sequence>
<dbReference type="STRING" id="35608.A0A2U1KJF2"/>
<evidence type="ECO:0000313" key="2">
    <source>
        <dbReference type="Proteomes" id="UP000245207"/>
    </source>
</evidence>
<proteinExistence type="predicted"/>
<name>A0A2U1KJF2_ARTAN</name>
<dbReference type="SUPFAM" id="SSF54928">
    <property type="entry name" value="RNA-binding domain, RBD"/>
    <property type="match status" value="1"/>
</dbReference>
<gene>
    <name evidence="1" type="ORF">CTI12_AA595430</name>
</gene>
<dbReference type="Gene3D" id="3.30.70.330">
    <property type="match status" value="1"/>
</dbReference>
<organism evidence="1 2">
    <name type="scientific">Artemisia annua</name>
    <name type="common">Sweet wormwood</name>
    <dbReference type="NCBI Taxonomy" id="35608"/>
    <lineage>
        <taxon>Eukaryota</taxon>
        <taxon>Viridiplantae</taxon>
        <taxon>Streptophyta</taxon>
        <taxon>Embryophyta</taxon>
        <taxon>Tracheophyta</taxon>
        <taxon>Spermatophyta</taxon>
        <taxon>Magnoliopsida</taxon>
        <taxon>eudicotyledons</taxon>
        <taxon>Gunneridae</taxon>
        <taxon>Pentapetalae</taxon>
        <taxon>asterids</taxon>
        <taxon>campanulids</taxon>
        <taxon>Asterales</taxon>
        <taxon>Asteraceae</taxon>
        <taxon>Asteroideae</taxon>
        <taxon>Anthemideae</taxon>
        <taxon>Artemisiinae</taxon>
        <taxon>Artemisia</taxon>
    </lineage>
</organism>
<dbReference type="EMBL" id="PKPP01017506">
    <property type="protein sequence ID" value="PWA36910.1"/>
    <property type="molecule type" value="Genomic_DNA"/>
</dbReference>
<reference evidence="1 2" key="1">
    <citation type="journal article" date="2018" name="Mol. Plant">
        <title>The genome of Artemisia annua provides insight into the evolution of Asteraceae family and artemisinin biosynthesis.</title>
        <authorList>
            <person name="Shen Q."/>
            <person name="Zhang L."/>
            <person name="Liao Z."/>
            <person name="Wang S."/>
            <person name="Yan T."/>
            <person name="Shi P."/>
            <person name="Liu M."/>
            <person name="Fu X."/>
            <person name="Pan Q."/>
            <person name="Wang Y."/>
            <person name="Lv Z."/>
            <person name="Lu X."/>
            <person name="Zhang F."/>
            <person name="Jiang W."/>
            <person name="Ma Y."/>
            <person name="Chen M."/>
            <person name="Hao X."/>
            <person name="Li L."/>
            <person name="Tang Y."/>
            <person name="Lv G."/>
            <person name="Zhou Y."/>
            <person name="Sun X."/>
            <person name="Brodelius P.E."/>
            <person name="Rose J.K.C."/>
            <person name="Tang K."/>
        </authorList>
    </citation>
    <scope>NUCLEOTIDE SEQUENCE [LARGE SCALE GENOMIC DNA]</scope>
    <source>
        <strain evidence="2">cv. Huhao1</strain>
        <tissue evidence="1">Leaf</tissue>
    </source>
</reference>
<dbReference type="OrthoDB" id="1875751at2759"/>
<protein>
    <submittedName>
        <fullName evidence="1">Nucleotide-binding, alpha-beta plait</fullName>
    </submittedName>
</protein>
<dbReference type="InterPro" id="IPR012677">
    <property type="entry name" value="Nucleotide-bd_a/b_plait_sf"/>
</dbReference>
<dbReference type="InterPro" id="IPR035979">
    <property type="entry name" value="RBD_domain_sf"/>
</dbReference>
<dbReference type="AlphaFoldDB" id="A0A2U1KJF2"/>
<dbReference type="GO" id="GO:0003676">
    <property type="term" value="F:nucleic acid binding"/>
    <property type="evidence" value="ECO:0007669"/>
    <property type="project" value="InterPro"/>
</dbReference>
<evidence type="ECO:0000313" key="1">
    <source>
        <dbReference type="EMBL" id="PWA36910.1"/>
    </source>
</evidence>
<keyword evidence="2" id="KW-1185">Reference proteome</keyword>
<dbReference type="Proteomes" id="UP000245207">
    <property type="component" value="Unassembled WGS sequence"/>
</dbReference>
<accession>A0A2U1KJF2</accession>